<feature type="transmembrane region" description="Helical" evidence="10">
    <location>
        <begin position="648"/>
        <end position="668"/>
    </location>
</feature>
<evidence type="ECO:0000256" key="6">
    <source>
        <dbReference type="ARBA" id="ARBA00022927"/>
    </source>
</evidence>
<dbReference type="GO" id="GO:0016020">
    <property type="term" value="C:membrane"/>
    <property type="evidence" value="ECO:0007669"/>
    <property type="project" value="UniProtKB-SubCell"/>
</dbReference>
<keyword evidence="6" id="KW-0653">Protein transport</keyword>
<dbReference type="Pfam" id="PF03169">
    <property type="entry name" value="OPT"/>
    <property type="match status" value="1"/>
</dbReference>
<evidence type="ECO:0000256" key="10">
    <source>
        <dbReference type="SAM" id="Phobius"/>
    </source>
</evidence>
<keyword evidence="7 10" id="KW-1133">Transmembrane helix</keyword>
<dbReference type="GO" id="GO:0015031">
    <property type="term" value="P:protein transport"/>
    <property type="evidence" value="ECO:0007669"/>
    <property type="project" value="UniProtKB-KW"/>
</dbReference>
<evidence type="ECO:0000256" key="4">
    <source>
        <dbReference type="ARBA" id="ARBA00022692"/>
    </source>
</evidence>
<keyword evidence="4 10" id="KW-0812">Transmembrane</keyword>
<keyword evidence="5" id="KW-0571">Peptide transport</keyword>
<feature type="transmembrane region" description="Helical" evidence="10">
    <location>
        <begin position="582"/>
        <end position="604"/>
    </location>
</feature>
<evidence type="ECO:0000313" key="11">
    <source>
        <dbReference type="EMBL" id="ORX37672.1"/>
    </source>
</evidence>
<evidence type="ECO:0000256" key="1">
    <source>
        <dbReference type="ARBA" id="ARBA00004141"/>
    </source>
</evidence>
<evidence type="ECO:0000256" key="8">
    <source>
        <dbReference type="ARBA" id="ARBA00023136"/>
    </source>
</evidence>
<dbReference type="Proteomes" id="UP000193218">
    <property type="component" value="Unassembled WGS sequence"/>
</dbReference>
<dbReference type="GO" id="GO:0035673">
    <property type="term" value="F:oligopeptide transmembrane transporter activity"/>
    <property type="evidence" value="ECO:0007669"/>
    <property type="project" value="InterPro"/>
</dbReference>
<proteinExistence type="inferred from homology"/>
<dbReference type="NCBIfam" id="TIGR00728">
    <property type="entry name" value="OPT_sfam"/>
    <property type="match status" value="1"/>
</dbReference>
<sequence>MPVVPELSVGTVTDLEIEDRIDHLQQTLPEDEKDSHKNPSDGESGSIGVKENGDDDFDSVIIRTGADASEHLLSVRDDGDPALTFRSIVLGTAVSAFQAVMNQIYNFKPTSVSIGGSFIVLISYFLGRAWAAAFPRGDLLEKKFREKHTDHEPLPLYIKAAKFINPSDYGLKEHGIASITAGAASNGTAAISVFATQDLFYPGNTLTPLTAILGTLSIGLFGYGLTGLFSPITINSPEAVYWTNIPTLSVLQGLHWNTFKQKRMRAFWIAFGFMTLYEVIPGYMFPWLNSVSIPCLAGMNATGRAAEVITNLFGGSLSNEGLGFLSFSFDWQYITSSATSLPLIMQANQAVGIIIAYIAMSAVYYGNAWGAKALPFMSTSLRHANGTLYHSSAVFVDGQLDLDALESYGLPHLAGTYVWASMIGTAAIGALIGHCFFFWGGNIVNLLKTLRRGESPDRHFEAMRKYKSVPWYWFSGLLVLSFVFGLAVVLKDSIGLTAGAYVIALIIGTIIAPFSTILYSRFGSGVATNQLMKMLAGIIIPGRPLGNLYFTAWSHSVIAQSLNLAGDMKLGVYLKIPQRTMFLTQIWGTVFGAFINYAVMISIVNSRRELLLNPNGDYAWSGQAFQSLNNQATTWALAKYLYSAGDPYVLVPVGLAIGFGLVMIHRGVYQFLPRIRDFDIRDINVPIIVMYSGWMGYNQTQTSPIISTLLAGFIVQYYLRNYRPRIFKNYSYLVTAGLDGGSLLCMFILSFAVFGAAGSQHPFPSWWGNPADGYPDHCPIAQ</sequence>
<accession>A0A1Y1UI24</accession>
<feature type="transmembrane region" description="Helical" evidence="10">
    <location>
        <begin position="703"/>
        <end position="719"/>
    </location>
</feature>
<evidence type="ECO:0000256" key="2">
    <source>
        <dbReference type="ARBA" id="ARBA00008807"/>
    </source>
</evidence>
<protein>
    <submittedName>
        <fullName evidence="11">OPT oligopeptide transporter</fullName>
    </submittedName>
</protein>
<comment type="similarity">
    <text evidence="2">Belongs to the oligopeptide OPT transporter family.</text>
</comment>
<feature type="transmembrane region" description="Helical" evidence="10">
    <location>
        <begin position="112"/>
        <end position="131"/>
    </location>
</feature>
<evidence type="ECO:0000256" key="5">
    <source>
        <dbReference type="ARBA" id="ARBA00022856"/>
    </source>
</evidence>
<evidence type="ECO:0000256" key="9">
    <source>
        <dbReference type="SAM" id="MobiDB-lite"/>
    </source>
</evidence>
<keyword evidence="3" id="KW-0813">Transport</keyword>
<feature type="transmembrane region" description="Helical" evidence="10">
    <location>
        <begin position="266"/>
        <end position="288"/>
    </location>
</feature>
<feature type="transmembrane region" description="Helical" evidence="10">
    <location>
        <begin position="83"/>
        <end position="100"/>
    </location>
</feature>
<keyword evidence="12" id="KW-1185">Reference proteome</keyword>
<dbReference type="InterPro" id="IPR004813">
    <property type="entry name" value="OPT"/>
</dbReference>
<evidence type="ECO:0000256" key="3">
    <source>
        <dbReference type="ARBA" id="ARBA00022448"/>
    </source>
</evidence>
<feature type="transmembrane region" description="Helical" evidence="10">
    <location>
        <begin position="471"/>
        <end position="490"/>
    </location>
</feature>
<evidence type="ECO:0000313" key="12">
    <source>
        <dbReference type="Proteomes" id="UP000193218"/>
    </source>
</evidence>
<feature type="transmembrane region" description="Helical" evidence="10">
    <location>
        <begin position="417"/>
        <end position="450"/>
    </location>
</feature>
<organism evidence="11 12">
    <name type="scientific">Kockovaella imperatae</name>
    <dbReference type="NCBI Taxonomy" id="4999"/>
    <lineage>
        <taxon>Eukaryota</taxon>
        <taxon>Fungi</taxon>
        <taxon>Dikarya</taxon>
        <taxon>Basidiomycota</taxon>
        <taxon>Agaricomycotina</taxon>
        <taxon>Tremellomycetes</taxon>
        <taxon>Tremellales</taxon>
        <taxon>Cuniculitremaceae</taxon>
        <taxon>Kockovaella</taxon>
    </lineage>
</organism>
<feature type="transmembrane region" description="Helical" evidence="10">
    <location>
        <begin position="496"/>
        <end position="519"/>
    </location>
</feature>
<dbReference type="PANTHER" id="PTHR22601">
    <property type="entry name" value="ISP4 LIKE PROTEIN"/>
    <property type="match status" value="1"/>
</dbReference>
<comment type="subcellular location">
    <subcellularLocation>
        <location evidence="1">Membrane</location>
        <topology evidence="1">Multi-pass membrane protein</topology>
    </subcellularLocation>
</comment>
<dbReference type="GeneID" id="33555163"/>
<dbReference type="OrthoDB" id="9986677at2759"/>
<feature type="region of interest" description="Disordered" evidence="9">
    <location>
        <begin position="26"/>
        <end position="54"/>
    </location>
</feature>
<feature type="transmembrane region" description="Helical" evidence="10">
    <location>
        <begin position="731"/>
        <end position="757"/>
    </location>
</feature>
<reference evidence="11 12" key="1">
    <citation type="submission" date="2017-03" db="EMBL/GenBank/DDBJ databases">
        <title>Widespread Adenine N6-methylation of Active Genes in Fungi.</title>
        <authorList>
            <consortium name="DOE Joint Genome Institute"/>
            <person name="Mondo S.J."/>
            <person name="Dannebaum R.O."/>
            <person name="Kuo R.C."/>
            <person name="Louie K.B."/>
            <person name="Bewick A.J."/>
            <person name="Labutti K."/>
            <person name="Haridas S."/>
            <person name="Kuo A."/>
            <person name="Salamov A."/>
            <person name="Ahrendt S.R."/>
            <person name="Lau R."/>
            <person name="Bowen B.P."/>
            <person name="Lipzen A."/>
            <person name="Sullivan W."/>
            <person name="Andreopoulos W.B."/>
            <person name="Clum A."/>
            <person name="Lindquist E."/>
            <person name="Daum C."/>
            <person name="Northen T.R."/>
            <person name="Ramamoorthy G."/>
            <person name="Schmitz R.J."/>
            <person name="Gryganskyi A."/>
            <person name="Culley D."/>
            <person name="Magnuson J."/>
            <person name="James T.Y."/>
            <person name="O'Malley M.A."/>
            <person name="Stajich J.E."/>
            <person name="Spatafora J.W."/>
            <person name="Visel A."/>
            <person name="Grigoriev I.V."/>
        </authorList>
    </citation>
    <scope>NUCLEOTIDE SEQUENCE [LARGE SCALE GENOMIC DNA]</scope>
    <source>
        <strain evidence="11 12">NRRL Y-17943</strain>
    </source>
</reference>
<dbReference type="InParanoid" id="A0A1Y1UI24"/>
<evidence type="ECO:0000256" key="7">
    <source>
        <dbReference type="ARBA" id="ARBA00022989"/>
    </source>
</evidence>
<dbReference type="EMBL" id="NBSH01000005">
    <property type="protein sequence ID" value="ORX37672.1"/>
    <property type="molecule type" value="Genomic_DNA"/>
</dbReference>
<dbReference type="AlphaFoldDB" id="A0A1Y1UI24"/>
<feature type="transmembrane region" description="Helical" evidence="10">
    <location>
        <begin position="209"/>
        <end position="229"/>
    </location>
</feature>
<gene>
    <name evidence="11" type="ORF">BD324DRAFT_579078</name>
</gene>
<comment type="caution">
    <text evidence="11">The sequence shown here is derived from an EMBL/GenBank/DDBJ whole genome shotgun (WGS) entry which is preliminary data.</text>
</comment>
<dbReference type="RefSeq" id="XP_021871659.1">
    <property type="nucleotide sequence ID" value="XM_022013355.1"/>
</dbReference>
<dbReference type="InterPro" id="IPR004648">
    <property type="entry name" value="Oligpept_transpt"/>
</dbReference>
<name>A0A1Y1UI24_9TREE</name>
<feature type="transmembrane region" description="Helical" evidence="10">
    <location>
        <begin position="350"/>
        <end position="367"/>
    </location>
</feature>
<feature type="transmembrane region" description="Helical" evidence="10">
    <location>
        <begin position="308"/>
        <end position="329"/>
    </location>
</feature>
<keyword evidence="8 10" id="KW-0472">Membrane</keyword>